<feature type="domain" description="Glycosyltransferase 2-like" evidence="8">
    <location>
        <begin position="27"/>
        <end position="190"/>
    </location>
</feature>
<dbReference type="Pfam" id="PF00535">
    <property type="entry name" value="Glycos_transf_2"/>
    <property type="match status" value="1"/>
</dbReference>
<dbReference type="AlphaFoldDB" id="A0A5C7EM53"/>
<dbReference type="InterPro" id="IPR029044">
    <property type="entry name" value="Nucleotide-diphossugar_trans"/>
</dbReference>
<dbReference type="InterPro" id="IPR001173">
    <property type="entry name" value="Glyco_trans_2-like"/>
</dbReference>
<dbReference type="FunFam" id="3.90.550.10:FF:000170">
    <property type="entry name" value="Dolichol-phosphate mannosyltransferase"/>
    <property type="match status" value="1"/>
</dbReference>
<dbReference type="Gene3D" id="3.90.550.10">
    <property type="entry name" value="Spore Coat Polysaccharide Biosynthesis Protein SpsA, Chain A"/>
    <property type="match status" value="1"/>
</dbReference>
<dbReference type="SUPFAM" id="SSF53448">
    <property type="entry name" value="Nucleotide-diphospho-sugar transferases"/>
    <property type="match status" value="1"/>
</dbReference>
<organism evidence="9 10">
    <name type="scientific">Pelomicrobium methylotrophicum</name>
    <dbReference type="NCBI Taxonomy" id="2602750"/>
    <lineage>
        <taxon>Bacteria</taxon>
        <taxon>Pseudomonadati</taxon>
        <taxon>Pseudomonadota</taxon>
        <taxon>Hydrogenophilia</taxon>
        <taxon>Hydrogenophilia incertae sedis</taxon>
        <taxon>Pelomicrobium</taxon>
    </lineage>
</organism>
<dbReference type="EMBL" id="VPFL01000007">
    <property type="protein sequence ID" value="TXF12225.1"/>
    <property type="molecule type" value="Genomic_DNA"/>
</dbReference>
<evidence type="ECO:0000256" key="6">
    <source>
        <dbReference type="ARBA" id="ARBA00022989"/>
    </source>
</evidence>
<dbReference type="InterPro" id="IPR050256">
    <property type="entry name" value="Glycosyltransferase_2"/>
</dbReference>
<dbReference type="GO" id="GO:0009103">
    <property type="term" value="P:lipopolysaccharide biosynthetic process"/>
    <property type="evidence" value="ECO:0007669"/>
    <property type="project" value="UniProtKB-KW"/>
</dbReference>
<keyword evidence="10" id="KW-1185">Reference proteome</keyword>
<dbReference type="OrthoDB" id="9811884at2"/>
<evidence type="ECO:0000256" key="1">
    <source>
        <dbReference type="ARBA" id="ARBA00022475"/>
    </source>
</evidence>
<dbReference type="InParanoid" id="A0A5C7EM53"/>
<accession>A0A5C7EM53</accession>
<keyword evidence="5" id="KW-0448">Lipopolysaccharide biosynthesis</keyword>
<evidence type="ECO:0000259" key="8">
    <source>
        <dbReference type="Pfam" id="PF00535"/>
    </source>
</evidence>
<evidence type="ECO:0000256" key="4">
    <source>
        <dbReference type="ARBA" id="ARBA00022692"/>
    </source>
</evidence>
<dbReference type="GO" id="GO:0005886">
    <property type="term" value="C:plasma membrane"/>
    <property type="evidence" value="ECO:0007669"/>
    <property type="project" value="TreeGrafter"/>
</dbReference>
<evidence type="ECO:0000256" key="3">
    <source>
        <dbReference type="ARBA" id="ARBA00022679"/>
    </source>
</evidence>
<keyword evidence="2" id="KW-0328">Glycosyltransferase</keyword>
<keyword evidence="1" id="KW-1003">Cell membrane</keyword>
<sequence>MELKEILNIDASRGALSRRHPVVSALSAVIPLHNEAPNLARLVAELEAIRAGLPPLEVIFIDDGSSDGTVRELKRLAAGRPWLRFVRHRHNCGQSTAIRTGVKAARHPWIVTLDGDGQNDPADIPRLIEALERHPTPERVQLVAGQRRRREDSWLRRLSSRIANAVRSRVLGDRTPDSGCGLKLIRRDAFLELPYFDHMHRFLPALVQRQGGEIVLVEVNHRPRLEGRPHYGIGNRLWVGIVDLLGVLWLQRRYRRADIEEGC</sequence>
<comment type="caution">
    <text evidence="9">The sequence shown here is derived from an EMBL/GenBank/DDBJ whole genome shotgun (WGS) entry which is preliminary data.</text>
</comment>
<dbReference type="GO" id="GO:0099621">
    <property type="term" value="F:undecaprenyl-phosphate 4-deoxy-4-formamido-L-arabinose transferase activity"/>
    <property type="evidence" value="ECO:0007669"/>
    <property type="project" value="TreeGrafter"/>
</dbReference>
<dbReference type="PANTHER" id="PTHR48090:SF3">
    <property type="entry name" value="UNDECAPRENYL-PHOSPHATE 4-DEOXY-4-FORMAMIDO-L-ARABINOSE TRANSFERASE"/>
    <property type="match status" value="1"/>
</dbReference>
<dbReference type="Proteomes" id="UP000321201">
    <property type="component" value="Unassembled WGS sequence"/>
</dbReference>
<keyword evidence="4" id="KW-0812">Transmembrane</keyword>
<evidence type="ECO:0000256" key="2">
    <source>
        <dbReference type="ARBA" id="ARBA00022676"/>
    </source>
</evidence>
<dbReference type="CDD" id="cd04179">
    <property type="entry name" value="DPM_DPG-synthase_like"/>
    <property type="match status" value="1"/>
</dbReference>
<dbReference type="PANTHER" id="PTHR48090">
    <property type="entry name" value="UNDECAPRENYL-PHOSPHATE 4-DEOXY-4-FORMAMIDO-L-ARABINOSE TRANSFERASE-RELATED"/>
    <property type="match status" value="1"/>
</dbReference>
<evidence type="ECO:0000313" key="10">
    <source>
        <dbReference type="Proteomes" id="UP000321201"/>
    </source>
</evidence>
<evidence type="ECO:0000256" key="7">
    <source>
        <dbReference type="ARBA" id="ARBA00023136"/>
    </source>
</evidence>
<reference evidence="9 10" key="1">
    <citation type="submission" date="2019-08" db="EMBL/GenBank/DDBJ databases">
        <title>Pelomicrobium methylotrophicum gen. nov., sp. nov. a moderately thermophilic, facultatively anaerobic, lithoautotrophic and methylotrophic bacterium isolated from a terrestrial mud volcano.</title>
        <authorList>
            <person name="Slobodkina G.B."/>
            <person name="Merkel A.Y."/>
            <person name="Slobodkin A.I."/>
        </authorList>
    </citation>
    <scope>NUCLEOTIDE SEQUENCE [LARGE SCALE GENOMIC DNA]</scope>
    <source>
        <strain evidence="9 10">SM250</strain>
    </source>
</reference>
<name>A0A5C7EM53_9PROT</name>
<protein>
    <submittedName>
        <fullName evidence="9">Glycosyltransferase family 2 protein</fullName>
    </submittedName>
</protein>
<keyword evidence="3 9" id="KW-0808">Transferase</keyword>
<evidence type="ECO:0000313" key="9">
    <source>
        <dbReference type="EMBL" id="TXF12225.1"/>
    </source>
</evidence>
<evidence type="ECO:0000256" key="5">
    <source>
        <dbReference type="ARBA" id="ARBA00022985"/>
    </source>
</evidence>
<gene>
    <name evidence="9" type="ORF">FR698_06730</name>
</gene>
<keyword evidence="7" id="KW-0472">Membrane</keyword>
<proteinExistence type="predicted"/>
<keyword evidence="6" id="KW-1133">Transmembrane helix</keyword>